<keyword evidence="3" id="KW-1185">Reference proteome</keyword>
<dbReference type="InterPro" id="IPR001387">
    <property type="entry name" value="Cro/C1-type_HTH"/>
</dbReference>
<reference evidence="3" key="1">
    <citation type="submission" date="2005-08" db="EMBL/GenBank/DDBJ databases">
        <title>Complete sequence of Pelodictyon luteolum DSM 273.</title>
        <authorList>
            <consortium name="US DOE Joint Genome Institute"/>
            <person name="Copeland A."/>
            <person name="Lucas S."/>
            <person name="Lapidus A."/>
            <person name="Barry K."/>
            <person name="Detter J.C."/>
            <person name="Glavina T."/>
            <person name="Hammon N."/>
            <person name="Israni S."/>
            <person name="Pitluck S."/>
            <person name="Bryant D."/>
            <person name="Schmutz J."/>
            <person name="Larimer F."/>
            <person name="Land M."/>
            <person name="Kyrpides N."/>
            <person name="Ivanova N."/>
            <person name="Richardson P."/>
        </authorList>
    </citation>
    <scope>NUCLEOTIDE SEQUENCE [LARGE SCALE GENOMIC DNA]</scope>
    <source>
        <strain evidence="3">DSM 273 / BCRC 81028 / 2530</strain>
    </source>
</reference>
<evidence type="ECO:0000313" key="2">
    <source>
        <dbReference type="EMBL" id="ABB24751.1"/>
    </source>
</evidence>
<dbReference type="AlphaFoldDB" id="Q3B1N0"/>
<feature type="domain" description="HTH cro/C1-type" evidence="1">
    <location>
        <begin position="51"/>
        <end position="105"/>
    </location>
</feature>
<evidence type="ECO:0000259" key="1">
    <source>
        <dbReference type="PROSITE" id="PS50943"/>
    </source>
</evidence>
<dbReference type="CDD" id="cd00093">
    <property type="entry name" value="HTH_XRE"/>
    <property type="match status" value="1"/>
</dbReference>
<accession>Q3B1N0</accession>
<proteinExistence type="predicted"/>
<dbReference type="Proteomes" id="UP000002709">
    <property type="component" value="Chromosome"/>
</dbReference>
<protein>
    <submittedName>
        <fullName evidence="2">Transcriptional regulator, XRE family</fullName>
    </submittedName>
</protein>
<dbReference type="GO" id="GO:0003677">
    <property type="term" value="F:DNA binding"/>
    <property type="evidence" value="ECO:0007669"/>
    <property type="project" value="InterPro"/>
</dbReference>
<dbReference type="STRING" id="319225.Plut_1909"/>
<dbReference type="KEGG" id="plt:Plut_1909"/>
<sequence>MRLLQNVNMTISRGITMDDLDRYTEKRGESSPDFARTFERGYEQFRIGELLRQVRIQAGLTQNDLAEKLHTRKSAVSRIENHSEDIRLSTLAHYAEALGKKLKVVIQ</sequence>
<organism evidence="2 3">
    <name type="scientific">Chlorobium luteolum (strain DSM 273 / BCRC 81028 / 2530)</name>
    <name type="common">Pelodictyon luteolum</name>
    <dbReference type="NCBI Taxonomy" id="319225"/>
    <lineage>
        <taxon>Bacteria</taxon>
        <taxon>Pseudomonadati</taxon>
        <taxon>Chlorobiota</taxon>
        <taxon>Chlorobiia</taxon>
        <taxon>Chlorobiales</taxon>
        <taxon>Chlorobiaceae</taxon>
        <taxon>Chlorobium/Pelodictyon group</taxon>
        <taxon>Pelodictyon</taxon>
    </lineage>
</organism>
<dbReference type="PROSITE" id="PS50943">
    <property type="entry name" value="HTH_CROC1"/>
    <property type="match status" value="1"/>
</dbReference>
<dbReference type="eggNOG" id="COG1396">
    <property type="taxonomic scope" value="Bacteria"/>
</dbReference>
<dbReference type="SMART" id="SM00530">
    <property type="entry name" value="HTH_XRE"/>
    <property type="match status" value="1"/>
</dbReference>
<dbReference type="Pfam" id="PF01381">
    <property type="entry name" value="HTH_3"/>
    <property type="match status" value="1"/>
</dbReference>
<gene>
    <name evidence="2" type="ordered locus">Plut_1909</name>
</gene>
<dbReference type="SUPFAM" id="SSF47413">
    <property type="entry name" value="lambda repressor-like DNA-binding domains"/>
    <property type="match status" value="1"/>
</dbReference>
<name>Q3B1N0_CHLL3</name>
<dbReference type="InterPro" id="IPR010982">
    <property type="entry name" value="Lambda_DNA-bd_dom_sf"/>
</dbReference>
<dbReference type="Gene3D" id="1.10.260.40">
    <property type="entry name" value="lambda repressor-like DNA-binding domains"/>
    <property type="match status" value="1"/>
</dbReference>
<dbReference type="EMBL" id="CP000096">
    <property type="protein sequence ID" value="ABB24751.1"/>
    <property type="molecule type" value="Genomic_DNA"/>
</dbReference>
<dbReference type="HOGENOM" id="CLU_066192_18_2_10"/>
<evidence type="ECO:0000313" key="3">
    <source>
        <dbReference type="Proteomes" id="UP000002709"/>
    </source>
</evidence>